<dbReference type="Gramene" id="rna48907">
    <property type="protein sequence ID" value="RHN42463.1"/>
    <property type="gene ID" value="gene48907"/>
</dbReference>
<accession>A0A396GPL9</accession>
<dbReference type="AlphaFoldDB" id="A0A396GPL9"/>
<evidence type="ECO:0000313" key="2">
    <source>
        <dbReference type="Proteomes" id="UP000265566"/>
    </source>
</evidence>
<evidence type="ECO:0000313" key="1">
    <source>
        <dbReference type="EMBL" id="RHN42463.1"/>
    </source>
</evidence>
<gene>
    <name evidence="1" type="ORF">MtrunA17_Chr8g0377161</name>
</gene>
<comment type="caution">
    <text evidence="1">The sequence shown here is derived from an EMBL/GenBank/DDBJ whole genome shotgun (WGS) entry which is preliminary data.</text>
</comment>
<dbReference type="Proteomes" id="UP000265566">
    <property type="component" value="Chromosome 8"/>
</dbReference>
<name>A0A396GPL9_MEDTR</name>
<sequence length="48" mass="5174">MSEHCSLLLHKIRRQETACSCTSSSSVSNMEANALMSPGFETISSLPT</sequence>
<reference evidence="2" key="1">
    <citation type="journal article" date="2018" name="Nat. Plants">
        <title>Whole-genome landscape of Medicago truncatula symbiotic genes.</title>
        <authorList>
            <person name="Pecrix Y."/>
            <person name="Staton S.E."/>
            <person name="Sallet E."/>
            <person name="Lelandais-Briere C."/>
            <person name="Moreau S."/>
            <person name="Carrere S."/>
            <person name="Blein T."/>
            <person name="Jardinaud M.F."/>
            <person name="Latrasse D."/>
            <person name="Zouine M."/>
            <person name="Zahm M."/>
            <person name="Kreplak J."/>
            <person name="Mayjonade B."/>
            <person name="Satge C."/>
            <person name="Perez M."/>
            <person name="Cauet S."/>
            <person name="Marande W."/>
            <person name="Chantry-Darmon C."/>
            <person name="Lopez-Roques C."/>
            <person name="Bouchez O."/>
            <person name="Berard A."/>
            <person name="Debelle F."/>
            <person name="Munos S."/>
            <person name="Bendahmane A."/>
            <person name="Berges H."/>
            <person name="Niebel A."/>
            <person name="Buitink J."/>
            <person name="Frugier F."/>
            <person name="Benhamed M."/>
            <person name="Crespi M."/>
            <person name="Gouzy J."/>
            <person name="Gamas P."/>
        </authorList>
    </citation>
    <scope>NUCLEOTIDE SEQUENCE [LARGE SCALE GENOMIC DNA]</scope>
    <source>
        <strain evidence="2">cv. Jemalong A17</strain>
    </source>
</reference>
<protein>
    <submittedName>
        <fullName evidence="1">Uncharacterized protein</fullName>
    </submittedName>
</protein>
<proteinExistence type="predicted"/>
<organism evidence="1 2">
    <name type="scientific">Medicago truncatula</name>
    <name type="common">Barrel medic</name>
    <name type="synonym">Medicago tribuloides</name>
    <dbReference type="NCBI Taxonomy" id="3880"/>
    <lineage>
        <taxon>Eukaryota</taxon>
        <taxon>Viridiplantae</taxon>
        <taxon>Streptophyta</taxon>
        <taxon>Embryophyta</taxon>
        <taxon>Tracheophyta</taxon>
        <taxon>Spermatophyta</taxon>
        <taxon>Magnoliopsida</taxon>
        <taxon>eudicotyledons</taxon>
        <taxon>Gunneridae</taxon>
        <taxon>Pentapetalae</taxon>
        <taxon>rosids</taxon>
        <taxon>fabids</taxon>
        <taxon>Fabales</taxon>
        <taxon>Fabaceae</taxon>
        <taxon>Papilionoideae</taxon>
        <taxon>50 kb inversion clade</taxon>
        <taxon>NPAAA clade</taxon>
        <taxon>Hologalegina</taxon>
        <taxon>IRL clade</taxon>
        <taxon>Trifolieae</taxon>
        <taxon>Medicago</taxon>
    </lineage>
</organism>
<dbReference type="EMBL" id="PSQE01000008">
    <property type="protein sequence ID" value="RHN42463.1"/>
    <property type="molecule type" value="Genomic_DNA"/>
</dbReference>